<dbReference type="RefSeq" id="WP_010262931.1">
    <property type="nucleotide sequence ID" value="NZ_JAVRET010000002.1"/>
</dbReference>
<gene>
    <name evidence="1" type="ORF">RM698_01710</name>
</gene>
<dbReference type="Proteomes" id="UP001183610">
    <property type="component" value="Unassembled WGS sequence"/>
</dbReference>
<comment type="caution">
    <text evidence="1">The sequence shown here is derived from an EMBL/GenBank/DDBJ whole genome shotgun (WGS) entry which is preliminary data.</text>
</comment>
<name>A0ABU2QUP7_9ACTN</name>
<dbReference type="Pfam" id="PF16259">
    <property type="entry name" value="DUF4913"/>
    <property type="match status" value="1"/>
</dbReference>
<dbReference type="EMBL" id="JAVRET010000002">
    <property type="protein sequence ID" value="MDT0407767.1"/>
    <property type="molecule type" value="Genomic_DNA"/>
</dbReference>
<proteinExistence type="predicted"/>
<sequence>MTEENVGPDPIPDEVRLDDDELADVRSALQRKIERASGGTDGAVPALEPLVESEEEGESFFILALGGEEYARELEGLTAWVEYLLLPVYGREISAARPWCPDWREHPEAVARLHGLWLAWQSLTDVEAGLTGPAVWHRDHLDHVMAQLRAADGPFAACTTNAARPAHRLLPSPADLADA</sequence>
<accession>A0ABU2QUP7</accession>
<organism evidence="1 2">
    <name type="scientific">Streptomyces evansiae</name>
    <dbReference type="NCBI Taxonomy" id="3075535"/>
    <lineage>
        <taxon>Bacteria</taxon>
        <taxon>Bacillati</taxon>
        <taxon>Actinomycetota</taxon>
        <taxon>Actinomycetes</taxon>
        <taxon>Kitasatosporales</taxon>
        <taxon>Streptomycetaceae</taxon>
        <taxon>Streptomyces</taxon>
    </lineage>
</organism>
<keyword evidence="2" id="KW-1185">Reference proteome</keyword>
<dbReference type="InterPro" id="IPR032584">
    <property type="entry name" value="DUF4913"/>
</dbReference>
<reference evidence="2" key="1">
    <citation type="submission" date="2023-07" db="EMBL/GenBank/DDBJ databases">
        <title>30 novel species of actinomycetes from the DSMZ collection.</title>
        <authorList>
            <person name="Nouioui I."/>
        </authorList>
    </citation>
    <scope>NUCLEOTIDE SEQUENCE [LARGE SCALE GENOMIC DNA]</scope>
    <source>
        <strain evidence="2">DSM 41979</strain>
    </source>
</reference>
<protein>
    <submittedName>
        <fullName evidence="1">DUF4913 domain-containing protein</fullName>
    </submittedName>
</protein>
<evidence type="ECO:0000313" key="2">
    <source>
        <dbReference type="Proteomes" id="UP001183610"/>
    </source>
</evidence>
<evidence type="ECO:0000313" key="1">
    <source>
        <dbReference type="EMBL" id="MDT0407767.1"/>
    </source>
</evidence>